<reference evidence="3 4" key="1">
    <citation type="submission" date="2016-07" db="EMBL/GenBank/DDBJ databases">
        <title>Multiple horizontal gene transfer events from other fungi enriched the ability of initially mycotrophic Trichoderma (Ascomycota) to feed on dead plant biomass.</title>
        <authorList>
            <consortium name="DOE Joint Genome Institute"/>
            <person name="Aerts A."/>
            <person name="Atanasova L."/>
            <person name="Chenthamara K."/>
            <person name="Zhang J."/>
            <person name="Grujic M."/>
            <person name="Henrissat B."/>
            <person name="Kuo A."/>
            <person name="Salamov A."/>
            <person name="Lipzen A."/>
            <person name="Labutti K."/>
            <person name="Barry K."/>
            <person name="Miao Y."/>
            <person name="Rahimi M.J."/>
            <person name="Shen Q."/>
            <person name="Grigoriev I.V."/>
            <person name="Kubicek C.P."/>
            <person name="Druzhinina I.S."/>
        </authorList>
    </citation>
    <scope>NUCLEOTIDE SEQUENCE [LARGE SCALE GENOMIC DNA]</scope>
    <source>
        <strain evidence="3 4">ATCC 18648</strain>
    </source>
</reference>
<sequence>MHMSEISKQGGLSGESGAGRRKSGDDVVRMPPKLSTAKKTPTKIDYYYRVSPFFSFICIAFLVLRRDNCEKHLNCFFFSCPLLLSFVADRKRKAGALCIPVRFYLLLLFATILYTLYTV</sequence>
<dbReference type="EMBL" id="KZ679129">
    <property type="protein sequence ID" value="PTB78251.1"/>
    <property type="molecule type" value="Genomic_DNA"/>
</dbReference>
<proteinExistence type="predicted"/>
<keyword evidence="2" id="KW-1133">Transmembrane helix</keyword>
<evidence type="ECO:0000313" key="3">
    <source>
        <dbReference type="EMBL" id="PTB78251.1"/>
    </source>
</evidence>
<evidence type="ECO:0000313" key="4">
    <source>
        <dbReference type="Proteomes" id="UP000240760"/>
    </source>
</evidence>
<feature type="transmembrane region" description="Helical" evidence="2">
    <location>
        <begin position="95"/>
        <end position="117"/>
    </location>
</feature>
<feature type="region of interest" description="Disordered" evidence="1">
    <location>
        <begin position="1"/>
        <end position="34"/>
    </location>
</feature>
<gene>
    <name evidence="3" type="ORF">M440DRAFT_257180</name>
</gene>
<accession>A0A2T4C9K3</accession>
<evidence type="ECO:0000256" key="1">
    <source>
        <dbReference type="SAM" id="MobiDB-lite"/>
    </source>
</evidence>
<keyword evidence="4" id="KW-1185">Reference proteome</keyword>
<protein>
    <submittedName>
        <fullName evidence="3">Uncharacterized protein</fullName>
    </submittedName>
</protein>
<organism evidence="3 4">
    <name type="scientific">Trichoderma longibrachiatum ATCC 18648</name>
    <dbReference type="NCBI Taxonomy" id="983965"/>
    <lineage>
        <taxon>Eukaryota</taxon>
        <taxon>Fungi</taxon>
        <taxon>Dikarya</taxon>
        <taxon>Ascomycota</taxon>
        <taxon>Pezizomycotina</taxon>
        <taxon>Sordariomycetes</taxon>
        <taxon>Hypocreomycetidae</taxon>
        <taxon>Hypocreales</taxon>
        <taxon>Hypocreaceae</taxon>
        <taxon>Trichoderma</taxon>
    </lineage>
</organism>
<feature type="transmembrane region" description="Helical" evidence="2">
    <location>
        <begin position="46"/>
        <end position="65"/>
    </location>
</feature>
<evidence type="ECO:0000256" key="2">
    <source>
        <dbReference type="SAM" id="Phobius"/>
    </source>
</evidence>
<dbReference type="AlphaFoldDB" id="A0A2T4C9K3"/>
<keyword evidence="2" id="KW-0812">Transmembrane</keyword>
<keyword evidence="2" id="KW-0472">Membrane</keyword>
<name>A0A2T4C9K3_TRILO</name>
<dbReference type="Proteomes" id="UP000240760">
    <property type="component" value="Unassembled WGS sequence"/>
</dbReference>